<dbReference type="GO" id="GO:0006357">
    <property type="term" value="P:regulation of transcription by RNA polymerase II"/>
    <property type="evidence" value="ECO:0007669"/>
    <property type="project" value="UniProtKB-ARBA"/>
</dbReference>
<reference evidence="11" key="1">
    <citation type="submission" date="2025-08" db="UniProtKB">
        <authorList>
            <consortium name="RefSeq"/>
        </authorList>
    </citation>
    <scope>IDENTIFICATION</scope>
    <source>
        <strain evidence="11">15112-1751.03</strain>
        <tissue evidence="11">Whole Adult</tissue>
    </source>
</reference>
<feature type="region of interest" description="Disordered" evidence="9">
    <location>
        <begin position="1"/>
        <end position="79"/>
    </location>
</feature>
<dbReference type="Proteomes" id="UP000515160">
    <property type="component" value="Chromosome 2L"/>
</dbReference>
<evidence type="ECO:0000256" key="6">
    <source>
        <dbReference type="ARBA" id="ARBA00022833"/>
    </source>
</evidence>
<evidence type="ECO:0000256" key="7">
    <source>
        <dbReference type="ARBA" id="ARBA00023125"/>
    </source>
</evidence>
<feature type="compositionally biased region" description="Polar residues" evidence="9">
    <location>
        <begin position="268"/>
        <end position="279"/>
    </location>
</feature>
<dbReference type="GeneID" id="117563729"/>
<organism evidence="10 11">
    <name type="scientific">Drosophila albomicans</name>
    <name type="common">Fruit fly</name>
    <dbReference type="NCBI Taxonomy" id="7291"/>
    <lineage>
        <taxon>Eukaryota</taxon>
        <taxon>Metazoa</taxon>
        <taxon>Ecdysozoa</taxon>
        <taxon>Arthropoda</taxon>
        <taxon>Hexapoda</taxon>
        <taxon>Insecta</taxon>
        <taxon>Pterygota</taxon>
        <taxon>Neoptera</taxon>
        <taxon>Endopterygota</taxon>
        <taxon>Diptera</taxon>
        <taxon>Brachycera</taxon>
        <taxon>Muscomorpha</taxon>
        <taxon>Ephydroidea</taxon>
        <taxon>Drosophilidae</taxon>
        <taxon>Drosophila</taxon>
    </lineage>
</organism>
<keyword evidence="2" id="KW-0217">Developmental protein</keyword>
<evidence type="ECO:0000256" key="4">
    <source>
        <dbReference type="ARBA" id="ARBA00022737"/>
    </source>
</evidence>
<dbReference type="PANTHER" id="PTHR23110:SF98">
    <property type="entry name" value="PRE-LOLA-G, ISOFORM C-RELATED"/>
    <property type="match status" value="1"/>
</dbReference>
<dbReference type="CTD" id="34560"/>
<evidence type="ECO:0000256" key="3">
    <source>
        <dbReference type="ARBA" id="ARBA00022723"/>
    </source>
</evidence>
<keyword evidence="7" id="KW-0238">DNA-binding</keyword>
<comment type="subcellular location">
    <subcellularLocation>
        <location evidence="1">Nucleus</location>
    </subcellularLocation>
</comment>
<evidence type="ECO:0000256" key="9">
    <source>
        <dbReference type="SAM" id="MobiDB-lite"/>
    </source>
</evidence>
<dbReference type="PROSITE" id="PS50097">
    <property type="entry name" value="BTB"/>
    <property type="match status" value="1"/>
</dbReference>
<dbReference type="Pfam" id="PF00651">
    <property type="entry name" value="BTB"/>
    <property type="match status" value="1"/>
</dbReference>
<dbReference type="SMART" id="SM00225">
    <property type="entry name" value="BTB"/>
    <property type="match status" value="1"/>
</dbReference>
<evidence type="ECO:0000256" key="8">
    <source>
        <dbReference type="ARBA" id="ARBA00023242"/>
    </source>
</evidence>
<evidence type="ECO:0000256" key="1">
    <source>
        <dbReference type="ARBA" id="ARBA00004123"/>
    </source>
</evidence>
<feature type="region of interest" description="Disordered" evidence="9">
    <location>
        <begin position="313"/>
        <end position="391"/>
    </location>
</feature>
<dbReference type="GO" id="GO:0048813">
    <property type="term" value="P:dendrite morphogenesis"/>
    <property type="evidence" value="ECO:0007669"/>
    <property type="project" value="UniProtKB-ARBA"/>
</dbReference>
<keyword evidence="4" id="KW-0677">Repeat</keyword>
<name>A0A6P8XFS1_DROAB</name>
<dbReference type="AlphaFoldDB" id="A0A6P8XFS1"/>
<feature type="compositionally biased region" description="Basic and acidic residues" evidence="9">
    <location>
        <begin position="424"/>
        <end position="440"/>
    </location>
</feature>
<sequence length="930" mass="97285">MTESTQLQTAENNNAGVVKMEPPPLATSTHSSHTLTHTHTHSLAATAAGGAGTALSPATPPLPLPPLGGHSSQQQQQQQHYALKWNDFQTSILSSFRHLRDEEDFVDVTLACDERSFTAHKVVLSACSPYFRKLLKANPCEHPIVILRDVRSDDVENLLSFMYNGEVNVSHEQLPDFLKTAHLLQIRGLADVNGGYPYSKALSAALSHSSSSSNNNNNNNNTADSSNHNKVSNYLPTALSNAGSNNNSSNGNNNNNSNNNNSSNNSNTHSQISPFNTPQTPSSLPVSSAAAAAAASLTAAVAAAAAATASSLPLGGNSQGQSQSGGGSGSGSSVTPAIQELKASAASPVRNSNPNPNPNPSKASSNHWDLSDMEGSRKSHLTPPPQKRIKSADLFRAQHGISPERLLIDRDFPVAGQHPLTRNRSRDTSKDRDRSLELRESLLGQALENSNGQQANQKHDLGQSAGEDSNSSDTEPSDRGDGQHDGTLDGMDNQRSHSFPNAFLGLQGIPGLLPGPSGLGGNDFVSRRSLEMRVRATDPRPCPKCGKIYRSAHTLRTHLEDKHTVCPGYRCVLCGTVAKSRNSLHSHMSRQHRGISTKDLPVLPMPSAFDPDLASRLLAKAGVKISPAELRARASPTGGSGSSGGAGNGGSGSQKLDLSNASGGMDDVEDSDDDPEDLTTGNGLYGSSASDLSRYHESLLSNFGHANTTISRMRNEAAAAAAVAALGQKDLSSGGGSGVVQMPNSSNAGQSLLDTYLQFITENTFGMGMSQEHAAAAALHAAKMAQLNAMGHNLDKLPAGLLPTQFDLSKLTGGGGSAAGYGQGGAGLTIEPILRRDQQQQPSSLSPDANGALALSTVGHMHANLIGGGGADDPDEVDIDADADAEIRRDGSEPMDLGLGLENNQSGSNNEVANSDAEENYSEDEGVHNT</sequence>
<feature type="compositionally biased region" description="Low complexity" evidence="9">
    <location>
        <begin position="67"/>
        <end position="79"/>
    </location>
</feature>
<dbReference type="PROSITE" id="PS00028">
    <property type="entry name" value="ZINC_FINGER_C2H2_1"/>
    <property type="match status" value="1"/>
</dbReference>
<protein>
    <submittedName>
        <fullName evidence="11">Protein abrupt isoform X1</fullName>
    </submittedName>
</protein>
<feature type="region of interest" description="Disordered" evidence="9">
    <location>
        <begin position="629"/>
        <end position="685"/>
    </location>
</feature>
<dbReference type="FunFam" id="3.30.710.10:FF:000118">
    <property type="entry name" value="Abrupt, isoform B"/>
    <property type="match status" value="1"/>
</dbReference>
<dbReference type="GO" id="GO:0030707">
    <property type="term" value="P:follicle cell of egg chamber development"/>
    <property type="evidence" value="ECO:0007669"/>
    <property type="project" value="UniProtKB-ARBA"/>
</dbReference>
<feature type="compositionally biased region" description="Polar residues" evidence="9">
    <location>
        <begin position="902"/>
        <end position="913"/>
    </location>
</feature>
<feature type="compositionally biased region" description="Basic and acidic residues" evidence="9">
    <location>
        <begin position="476"/>
        <end position="495"/>
    </location>
</feature>
<dbReference type="RefSeq" id="XP_034098095.1">
    <property type="nucleotide sequence ID" value="XM_034242204.2"/>
</dbReference>
<dbReference type="SUPFAM" id="SSF54695">
    <property type="entry name" value="POZ domain"/>
    <property type="match status" value="1"/>
</dbReference>
<feature type="compositionally biased region" description="Acidic residues" evidence="9">
    <location>
        <begin position="666"/>
        <end position="677"/>
    </location>
</feature>
<keyword evidence="5" id="KW-0863">Zinc-finger</keyword>
<dbReference type="InterPro" id="IPR011333">
    <property type="entry name" value="SKP1/BTB/POZ_sf"/>
</dbReference>
<feature type="compositionally biased region" description="Gly residues" evidence="9">
    <location>
        <begin position="638"/>
        <end position="652"/>
    </location>
</feature>
<dbReference type="InterPro" id="IPR013087">
    <property type="entry name" value="Znf_C2H2_type"/>
</dbReference>
<keyword evidence="6" id="KW-0862">Zinc</keyword>
<dbReference type="Gene3D" id="3.30.160.60">
    <property type="entry name" value="Classic Zinc Finger"/>
    <property type="match status" value="1"/>
</dbReference>
<proteinExistence type="predicted"/>
<feature type="compositionally biased region" description="Acidic residues" evidence="9">
    <location>
        <begin position="872"/>
        <end position="884"/>
    </location>
</feature>
<dbReference type="GO" id="GO:0005634">
    <property type="term" value="C:nucleus"/>
    <property type="evidence" value="ECO:0007669"/>
    <property type="project" value="UniProtKB-SubCell"/>
</dbReference>
<evidence type="ECO:0000313" key="11">
    <source>
        <dbReference type="RefSeq" id="XP_034098095.1"/>
    </source>
</evidence>
<keyword evidence="8" id="KW-0539">Nucleus</keyword>
<feature type="compositionally biased region" description="Low complexity" evidence="9">
    <location>
        <begin position="343"/>
        <end position="366"/>
    </location>
</feature>
<feature type="compositionally biased region" description="Low complexity" evidence="9">
    <location>
        <begin position="313"/>
        <end position="322"/>
    </location>
</feature>
<dbReference type="PANTHER" id="PTHR23110">
    <property type="entry name" value="BTB DOMAIN TRANSCRIPTION FACTOR"/>
    <property type="match status" value="1"/>
</dbReference>
<feature type="compositionally biased region" description="Low complexity" evidence="9">
    <location>
        <begin position="240"/>
        <end position="267"/>
    </location>
</feature>
<dbReference type="GO" id="GO:0061061">
    <property type="term" value="P:muscle structure development"/>
    <property type="evidence" value="ECO:0007669"/>
    <property type="project" value="UniProtKB-ARBA"/>
</dbReference>
<feature type="compositionally biased region" description="Low complexity" evidence="9">
    <location>
        <begin position="26"/>
        <end position="57"/>
    </location>
</feature>
<dbReference type="OrthoDB" id="10261408at2759"/>
<dbReference type="SMART" id="SM00355">
    <property type="entry name" value="ZnF_C2H2"/>
    <property type="match status" value="2"/>
</dbReference>
<gene>
    <name evidence="11" type="primary">LOC117563729</name>
</gene>
<feature type="compositionally biased region" description="Low complexity" evidence="9">
    <location>
        <begin position="207"/>
        <end position="230"/>
    </location>
</feature>
<dbReference type="InterPro" id="IPR051095">
    <property type="entry name" value="Dros_DevTransReg"/>
</dbReference>
<feature type="region of interest" description="Disordered" evidence="9">
    <location>
        <begin position="408"/>
        <end position="502"/>
    </location>
</feature>
<dbReference type="CDD" id="cd18315">
    <property type="entry name" value="BTB_POZ_BAB-like"/>
    <property type="match status" value="1"/>
</dbReference>
<feature type="compositionally biased region" description="Polar residues" evidence="9">
    <location>
        <begin position="447"/>
        <end position="456"/>
    </location>
</feature>
<evidence type="ECO:0000256" key="5">
    <source>
        <dbReference type="ARBA" id="ARBA00022771"/>
    </source>
</evidence>
<accession>A0A6P8XFS1</accession>
<keyword evidence="3" id="KW-0479">Metal-binding</keyword>
<dbReference type="Gene3D" id="3.30.710.10">
    <property type="entry name" value="Potassium Channel Kv1.1, Chain A"/>
    <property type="match status" value="1"/>
</dbReference>
<feature type="region of interest" description="Disordered" evidence="9">
    <location>
        <begin position="207"/>
        <end position="284"/>
    </location>
</feature>
<dbReference type="InterPro" id="IPR000210">
    <property type="entry name" value="BTB/POZ_dom"/>
</dbReference>
<feature type="region of interest" description="Disordered" evidence="9">
    <location>
        <begin position="865"/>
        <end position="930"/>
    </location>
</feature>
<evidence type="ECO:0000313" key="10">
    <source>
        <dbReference type="Proteomes" id="UP000515160"/>
    </source>
</evidence>
<dbReference type="GO" id="GO:0007423">
    <property type="term" value="P:sensory organ development"/>
    <property type="evidence" value="ECO:0007669"/>
    <property type="project" value="UniProtKB-ARBA"/>
</dbReference>
<evidence type="ECO:0000256" key="2">
    <source>
        <dbReference type="ARBA" id="ARBA00022473"/>
    </source>
</evidence>
<dbReference type="PROSITE" id="PS50157">
    <property type="entry name" value="ZINC_FINGER_C2H2_2"/>
    <property type="match status" value="2"/>
</dbReference>
<dbReference type="GO" id="GO:0008270">
    <property type="term" value="F:zinc ion binding"/>
    <property type="evidence" value="ECO:0007669"/>
    <property type="project" value="UniProtKB-KW"/>
</dbReference>
<dbReference type="GO" id="GO:0003677">
    <property type="term" value="F:DNA binding"/>
    <property type="evidence" value="ECO:0007669"/>
    <property type="project" value="UniProtKB-KW"/>
</dbReference>
<keyword evidence="10" id="KW-1185">Reference proteome</keyword>
<feature type="compositionally biased region" description="Polar residues" evidence="9">
    <location>
        <begin position="1"/>
        <end position="15"/>
    </location>
</feature>